<feature type="compositionally biased region" description="Polar residues" evidence="1">
    <location>
        <begin position="124"/>
        <end position="133"/>
    </location>
</feature>
<dbReference type="Proteomes" id="UP000275267">
    <property type="component" value="Unassembled WGS sequence"/>
</dbReference>
<dbReference type="PROSITE" id="PS50172">
    <property type="entry name" value="BRCT"/>
    <property type="match status" value="1"/>
</dbReference>
<dbReference type="PANTHER" id="PTHR15321">
    <property type="entry name" value="TUMOR SUPPRESSOR P53-BINDING PROTEIN 1"/>
    <property type="match status" value="1"/>
</dbReference>
<dbReference type="PANTHER" id="PTHR15321:SF3">
    <property type="entry name" value="TP53-BINDING PROTEIN 1"/>
    <property type="match status" value="1"/>
</dbReference>
<gene>
    <name evidence="3" type="ORF">C2845_PM01G22440</name>
</gene>
<dbReference type="GO" id="GO:0005634">
    <property type="term" value="C:nucleus"/>
    <property type="evidence" value="ECO:0007669"/>
    <property type="project" value="TreeGrafter"/>
</dbReference>
<feature type="region of interest" description="Disordered" evidence="1">
    <location>
        <begin position="340"/>
        <end position="379"/>
    </location>
</feature>
<dbReference type="STRING" id="4540.A0A3L6TPB5"/>
<feature type="compositionally biased region" description="Polar residues" evidence="1">
    <location>
        <begin position="356"/>
        <end position="379"/>
    </location>
</feature>
<dbReference type="InterPro" id="IPR036420">
    <property type="entry name" value="BRCT_dom_sf"/>
</dbReference>
<evidence type="ECO:0000256" key="1">
    <source>
        <dbReference type="SAM" id="MobiDB-lite"/>
    </source>
</evidence>
<dbReference type="SUPFAM" id="SSF52113">
    <property type="entry name" value="BRCT domain"/>
    <property type="match status" value="1"/>
</dbReference>
<dbReference type="EMBL" id="PQIB02000001">
    <property type="protein sequence ID" value="RLN42123.1"/>
    <property type="molecule type" value="Genomic_DNA"/>
</dbReference>
<dbReference type="AlphaFoldDB" id="A0A3L6TPB5"/>
<dbReference type="InterPro" id="IPR047252">
    <property type="entry name" value="TP53BP1-like"/>
</dbReference>
<accession>A0A3L6TPB5</accession>
<name>A0A3L6TPB5_PANMI</name>
<keyword evidence="4" id="KW-1185">Reference proteome</keyword>
<dbReference type="InterPro" id="IPR001357">
    <property type="entry name" value="BRCT_dom"/>
</dbReference>
<evidence type="ECO:0000259" key="2">
    <source>
        <dbReference type="PROSITE" id="PS50172"/>
    </source>
</evidence>
<feature type="compositionally biased region" description="Basic and acidic residues" evidence="1">
    <location>
        <begin position="725"/>
        <end position="738"/>
    </location>
</feature>
<feature type="compositionally biased region" description="Basic residues" evidence="1">
    <location>
        <begin position="708"/>
        <end position="724"/>
    </location>
</feature>
<dbReference type="Gene3D" id="3.40.50.10190">
    <property type="entry name" value="BRCT domain"/>
    <property type="match status" value="1"/>
</dbReference>
<comment type="caution">
    <text evidence="3">The sequence shown here is derived from an EMBL/GenBank/DDBJ whole genome shotgun (WGS) entry which is preliminary data.</text>
</comment>
<dbReference type="FunFam" id="3.40.50.10190:FF:000081">
    <property type="entry name" value="BRCA1 C Terminus domain containing protein expressed"/>
    <property type="match status" value="1"/>
</dbReference>
<protein>
    <recommendedName>
        <fullName evidence="2">BRCT domain-containing protein</fullName>
    </recommendedName>
</protein>
<reference evidence="4" key="1">
    <citation type="journal article" date="2019" name="Nat. Commun.">
        <title>The genome of broomcorn millet.</title>
        <authorList>
            <person name="Zou C."/>
            <person name="Miki D."/>
            <person name="Li D."/>
            <person name="Tang Q."/>
            <person name="Xiao L."/>
            <person name="Rajput S."/>
            <person name="Deng P."/>
            <person name="Jia W."/>
            <person name="Huang R."/>
            <person name="Zhang M."/>
            <person name="Sun Y."/>
            <person name="Hu J."/>
            <person name="Fu X."/>
            <person name="Schnable P.S."/>
            <person name="Li F."/>
            <person name="Zhang H."/>
            <person name="Feng B."/>
            <person name="Zhu X."/>
            <person name="Liu R."/>
            <person name="Schnable J.C."/>
            <person name="Zhu J.-K."/>
            <person name="Zhang H."/>
        </authorList>
    </citation>
    <scope>NUCLEOTIDE SEQUENCE [LARGE SCALE GENOMIC DNA]</scope>
</reference>
<feature type="domain" description="BRCT" evidence="2">
    <location>
        <begin position="743"/>
        <end position="847"/>
    </location>
</feature>
<dbReference type="GO" id="GO:0042393">
    <property type="term" value="F:histone binding"/>
    <property type="evidence" value="ECO:0007669"/>
    <property type="project" value="TreeGrafter"/>
</dbReference>
<dbReference type="SMART" id="SM00292">
    <property type="entry name" value="BRCT"/>
    <property type="match status" value="1"/>
</dbReference>
<sequence length="956" mass="104964">MSTCGYHSSRFSEDIAWLPQWLQPHRPPTVGEHRTRSTGVSSPSCQNCVFIGDPSQERENATVNAAGYSGFILRLSGDEEMAGSTPISSNCYNVSITSPLQALPYSLCLSSESAAEPSPAEGDANTQMQNSGTPKGPSEDFFADGQKQEVNAVSQNQFESKDPQADSPAEIFKVTSKAIRKPLDANRHKRHDVSGGKVDIRKLCNADVNDATELSIAASEAMVIAEMILDDSQSDKLAAAAIEAALHVKEARKQFYFEETEHACGSSGNDLDETDWLAELDDAEMIGVFQDVGLSLVHTVCSSKDQDTGVLKQQNSHPNYPPCDADAHILASCSSEKQNRRCNSQNADSDDHVSDSFPTNRSADVLPNESTPCSRNKKTGLQASTENNAAMHGASGALVTYKNIHKDVGRISAQMNVGRKKHVKGLFEEETSFISESISIDECCPTSRASSMEIAASSRASFYCRTEGSREENHGAETEEVCCQVVCSNLSHVDPLCSIVPCSISCDEGPSDQAPVYKQSEGHEGSGSQAPVCKKSEGNESPTCLAPEIELGKGEEKGFMHPRMQDLDGEAGPSCTPLVKSLEPDVPFRRRIYSSLRPFSTISPKSNILGSTSNFDAHLTVYRQERFTPITLNQNIQRVQAAKQFIENNVETESLQYFSTVKKKPYYPQDDNEDQIREQQVCRSAVNLNAGKQCLKRKRVQFSEAKLSSRRTRSNRRVPAKSRFSRSDSRRGETLETRDDIDNKEATFQGVEFMLTGFPNQKEKEIESLIRKCGGYVLSKVPPFSLDKRMNMDEFPSWKPPIVLSPKKVSTAKFLYGCAVDAWMLNPNCLFDSLQAGVLLPPGKYLIRRRNARKHSSAFGHSLQPKCSTLIFDGVGFLIHGKISFCSKFSNIIKHGGGQVFVSLQGLVQSLEGSTSHGIILVANEASASRHLSHCGLEHDIKTAVRVDKKDQVKLH</sequence>
<dbReference type="GO" id="GO:0045944">
    <property type="term" value="P:positive regulation of transcription by RNA polymerase II"/>
    <property type="evidence" value="ECO:0007669"/>
    <property type="project" value="TreeGrafter"/>
</dbReference>
<feature type="region of interest" description="Disordered" evidence="1">
    <location>
        <begin position="513"/>
        <end position="545"/>
    </location>
</feature>
<feature type="region of interest" description="Disordered" evidence="1">
    <location>
        <begin position="113"/>
        <end position="142"/>
    </location>
</feature>
<dbReference type="OrthoDB" id="646980at2759"/>
<dbReference type="GO" id="GO:0000077">
    <property type="term" value="P:DNA damage checkpoint signaling"/>
    <property type="evidence" value="ECO:0007669"/>
    <property type="project" value="TreeGrafter"/>
</dbReference>
<proteinExistence type="predicted"/>
<evidence type="ECO:0000313" key="3">
    <source>
        <dbReference type="EMBL" id="RLN42123.1"/>
    </source>
</evidence>
<organism evidence="3 4">
    <name type="scientific">Panicum miliaceum</name>
    <name type="common">Proso millet</name>
    <name type="synonym">Broomcorn millet</name>
    <dbReference type="NCBI Taxonomy" id="4540"/>
    <lineage>
        <taxon>Eukaryota</taxon>
        <taxon>Viridiplantae</taxon>
        <taxon>Streptophyta</taxon>
        <taxon>Embryophyta</taxon>
        <taxon>Tracheophyta</taxon>
        <taxon>Spermatophyta</taxon>
        <taxon>Magnoliopsida</taxon>
        <taxon>Liliopsida</taxon>
        <taxon>Poales</taxon>
        <taxon>Poaceae</taxon>
        <taxon>PACMAD clade</taxon>
        <taxon>Panicoideae</taxon>
        <taxon>Panicodae</taxon>
        <taxon>Paniceae</taxon>
        <taxon>Panicinae</taxon>
        <taxon>Panicum</taxon>
        <taxon>Panicum sect. Panicum</taxon>
    </lineage>
</organism>
<feature type="region of interest" description="Disordered" evidence="1">
    <location>
        <begin position="705"/>
        <end position="738"/>
    </location>
</feature>
<evidence type="ECO:0000313" key="4">
    <source>
        <dbReference type="Proteomes" id="UP000275267"/>
    </source>
</evidence>